<evidence type="ECO:0000313" key="6">
    <source>
        <dbReference type="Proteomes" id="UP000012249"/>
    </source>
</evidence>
<evidence type="ECO:0000259" key="4">
    <source>
        <dbReference type="Pfam" id="PF18019"/>
    </source>
</evidence>
<dbReference type="GO" id="GO:0046872">
    <property type="term" value="F:metal ion binding"/>
    <property type="evidence" value="ECO:0007669"/>
    <property type="project" value="UniProtKB-KW"/>
</dbReference>
<protein>
    <recommendedName>
        <fullName evidence="4">HD Cas3-type domain-containing protein</fullName>
    </recommendedName>
</protein>
<name>N1U0K8_9LEPT</name>
<evidence type="ECO:0000256" key="3">
    <source>
        <dbReference type="ARBA" id="ARBA00023118"/>
    </source>
</evidence>
<feature type="domain" description="HD Cas3-type" evidence="4">
    <location>
        <begin position="12"/>
        <end position="67"/>
    </location>
</feature>
<dbReference type="EMBL" id="AHMI02000291">
    <property type="protein sequence ID" value="EMY12527.1"/>
    <property type="molecule type" value="Genomic_DNA"/>
</dbReference>
<dbReference type="InterPro" id="IPR006483">
    <property type="entry name" value="CRISPR-assoc_Cas3_HD"/>
</dbReference>
<comment type="caution">
    <text evidence="5">The sequence shown here is derived from an EMBL/GenBank/DDBJ whole genome shotgun (WGS) entry which is preliminary data.</text>
</comment>
<dbReference type="InterPro" id="IPR038257">
    <property type="entry name" value="CRISPR-assoc_Cas3_HD_sf"/>
</dbReference>
<proteinExistence type="predicted"/>
<evidence type="ECO:0000256" key="1">
    <source>
        <dbReference type="ARBA" id="ARBA00022723"/>
    </source>
</evidence>
<reference evidence="5 6" key="1">
    <citation type="submission" date="2013-02" db="EMBL/GenBank/DDBJ databases">
        <authorList>
            <person name="Harkins D.M."/>
            <person name="Durkin A.S."/>
            <person name="Brinkac L.M."/>
            <person name="Haft D.H."/>
            <person name="Selengut J.D."/>
            <person name="Sanka R."/>
            <person name="DePew J."/>
            <person name="Purushe J."/>
            <person name="Haake D.A."/>
            <person name="Matsunaga J."/>
            <person name="Vinetz J.M."/>
            <person name="Sutton G.G."/>
            <person name="Nierman W.C."/>
            <person name="Fouts D.E."/>
        </authorList>
    </citation>
    <scope>NUCLEOTIDE SEQUENCE [LARGE SCALE GENOMIC DNA]</scope>
    <source>
        <strain evidence="5 6">Ecochallenge</strain>
    </source>
</reference>
<dbReference type="GO" id="GO:0016787">
    <property type="term" value="F:hydrolase activity"/>
    <property type="evidence" value="ECO:0007669"/>
    <property type="project" value="UniProtKB-KW"/>
</dbReference>
<accession>N1U0K8</accession>
<dbReference type="Proteomes" id="UP000012249">
    <property type="component" value="Unassembled WGS sequence"/>
</dbReference>
<keyword evidence="1" id="KW-0479">Metal-binding</keyword>
<keyword evidence="3" id="KW-0051">Antiviral defense</keyword>
<organism evidence="5 6">
    <name type="scientific">Leptospira weilii str. Ecochallenge</name>
    <dbReference type="NCBI Taxonomy" id="1049986"/>
    <lineage>
        <taxon>Bacteria</taxon>
        <taxon>Pseudomonadati</taxon>
        <taxon>Spirochaetota</taxon>
        <taxon>Spirochaetia</taxon>
        <taxon>Leptospirales</taxon>
        <taxon>Leptospiraceae</taxon>
        <taxon>Leptospira</taxon>
    </lineage>
</organism>
<dbReference type="GO" id="GO:0051607">
    <property type="term" value="P:defense response to virus"/>
    <property type="evidence" value="ECO:0007669"/>
    <property type="project" value="UniProtKB-KW"/>
</dbReference>
<evidence type="ECO:0000256" key="2">
    <source>
        <dbReference type="ARBA" id="ARBA00022801"/>
    </source>
</evidence>
<sequence>MKSEEKSYYKYWGKANKEGNYHLLVYHCFDVAAVGEVYLSQNETLCVHFSQKLGIDPLTFKNLFVFF</sequence>
<dbReference type="Pfam" id="PF18019">
    <property type="entry name" value="Cas3_HD"/>
    <property type="match status" value="1"/>
</dbReference>
<dbReference type="Gene3D" id="1.10.3210.30">
    <property type="match status" value="1"/>
</dbReference>
<dbReference type="AlphaFoldDB" id="N1U0K8"/>
<evidence type="ECO:0000313" key="5">
    <source>
        <dbReference type="EMBL" id="EMY12527.1"/>
    </source>
</evidence>
<gene>
    <name evidence="5" type="ORF">LEP1GSC043_1696</name>
</gene>
<keyword evidence="2" id="KW-0378">Hydrolase</keyword>